<dbReference type="InterPro" id="IPR027417">
    <property type="entry name" value="P-loop_NTPase"/>
</dbReference>
<sequence>MGSGKSTWINYFIHNVMDHVADVPGLATANRGANGVTQKWTLYAWPAMQLVVMDTRGLNDPDLSNEKALVEVLRGINDNQLEIGAALLCINGSFRRSEEVKNVYELVAGLHPLMAGRLHIWVKSTADCDVTDIEGWNFKGINGASKHPWRYTFNAVDVMSSLLKEPALQANWRIDRCSNCKFEGDRRLHDTGPCLWYVYGGHENTFVSVTQVTTSCHKGPFVEVNDERHVFMGLRLRVLNCQNCDHPKYAAPCDSNTTGGPVTLNPVSTSRHIGPCNHRGPWFQNWWTKGHYEGCGCNGGAGCHCDYSNQGTSASACEITTTGGRDRCTKCNAYDQTGSCPQNSFKMERATHEWVPL</sequence>
<dbReference type="AlphaFoldDB" id="A0A8S2NZI6"/>
<accession>A0A8S2NZI6</accession>
<dbReference type="CDD" id="cd00882">
    <property type="entry name" value="Ras_like_GTPase"/>
    <property type="match status" value="1"/>
</dbReference>
<reference evidence="1" key="1">
    <citation type="submission" date="2021-02" db="EMBL/GenBank/DDBJ databases">
        <authorList>
            <person name="Nowell W R."/>
        </authorList>
    </citation>
    <scope>NUCLEOTIDE SEQUENCE</scope>
</reference>
<dbReference type="EMBL" id="CAJOBJ010005108">
    <property type="protein sequence ID" value="CAF4021213.1"/>
    <property type="molecule type" value="Genomic_DNA"/>
</dbReference>
<name>A0A8S2NZI6_9BILA</name>
<comment type="caution">
    <text evidence="1">The sequence shown here is derived from an EMBL/GenBank/DDBJ whole genome shotgun (WGS) entry which is preliminary data.</text>
</comment>
<organism evidence="1 2">
    <name type="scientific">Rotaria magnacalcarata</name>
    <dbReference type="NCBI Taxonomy" id="392030"/>
    <lineage>
        <taxon>Eukaryota</taxon>
        <taxon>Metazoa</taxon>
        <taxon>Spiralia</taxon>
        <taxon>Gnathifera</taxon>
        <taxon>Rotifera</taxon>
        <taxon>Eurotatoria</taxon>
        <taxon>Bdelloidea</taxon>
        <taxon>Philodinida</taxon>
        <taxon>Philodinidae</taxon>
        <taxon>Rotaria</taxon>
    </lineage>
</organism>
<dbReference type="Gene3D" id="3.40.50.300">
    <property type="entry name" value="P-loop containing nucleotide triphosphate hydrolases"/>
    <property type="match status" value="1"/>
</dbReference>
<evidence type="ECO:0000313" key="1">
    <source>
        <dbReference type="EMBL" id="CAF4021213.1"/>
    </source>
</evidence>
<gene>
    <name evidence="1" type="ORF">GIL414_LOCUS12879</name>
</gene>
<evidence type="ECO:0000313" key="2">
    <source>
        <dbReference type="Proteomes" id="UP000681720"/>
    </source>
</evidence>
<dbReference type="SUPFAM" id="SSF52540">
    <property type="entry name" value="P-loop containing nucleoside triphosphate hydrolases"/>
    <property type="match status" value="1"/>
</dbReference>
<protein>
    <submittedName>
        <fullName evidence="1">Uncharacterized protein</fullName>
    </submittedName>
</protein>
<dbReference type="Proteomes" id="UP000681720">
    <property type="component" value="Unassembled WGS sequence"/>
</dbReference>
<proteinExistence type="predicted"/>